<dbReference type="GO" id="GO:0016874">
    <property type="term" value="F:ligase activity"/>
    <property type="evidence" value="ECO:0007669"/>
    <property type="project" value="UniProtKB-KW"/>
</dbReference>
<dbReference type="NCBIfam" id="NF000540">
    <property type="entry name" value="alt_ValS"/>
    <property type="match status" value="1"/>
</dbReference>
<comment type="subcellular location">
    <subcellularLocation>
        <location evidence="8">Cytoplasm</location>
    </subcellularLocation>
</comment>
<name>A0ABP7CTJ2_9ACTN</name>
<keyword evidence="5 8" id="KW-0648">Protein biosynthesis</keyword>
<keyword evidence="1 8" id="KW-0963">Cytoplasm</keyword>
<organism evidence="12 13">
    <name type="scientific">Microlunatus aurantiacus</name>
    <dbReference type="NCBI Taxonomy" id="446786"/>
    <lineage>
        <taxon>Bacteria</taxon>
        <taxon>Bacillati</taxon>
        <taxon>Actinomycetota</taxon>
        <taxon>Actinomycetes</taxon>
        <taxon>Propionibacteriales</taxon>
        <taxon>Propionibacteriaceae</taxon>
        <taxon>Microlunatus</taxon>
    </lineage>
</organism>
<evidence type="ECO:0000256" key="1">
    <source>
        <dbReference type="ARBA" id="ARBA00022490"/>
    </source>
</evidence>
<feature type="binding site" evidence="8">
    <location>
        <position position="599"/>
    </location>
    <ligand>
        <name>ATP</name>
        <dbReference type="ChEBI" id="CHEBI:30616"/>
    </ligand>
</feature>
<evidence type="ECO:0000256" key="8">
    <source>
        <dbReference type="HAMAP-Rule" id="MF_02005"/>
    </source>
</evidence>
<dbReference type="EMBL" id="BAAAYX010000002">
    <property type="protein sequence ID" value="GAA3693623.1"/>
    <property type="molecule type" value="Genomic_DNA"/>
</dbReference>
<dbReference type="InterPro" id="IPR014729">
    <property type="entry name" value="Rossmann-like_a/b/a_fold"/>
</dbReference>
<keyword evidence="2 8" id="KW-0436">Ligase</keyword>
<dbReference type="SUPFAM" id="SSF47323">
    <property type="entry name" value="Anticodon-binding domain of a subclass of class I aminoacyl-tRNA synthetases"/>
    <property type="match status" value="1"/>
</dbReference>
<comment type="function">
    <text evidence="8">Catalyzes the attachment of valine to tRNA(Val). As ValRS can inadvertently accommodate and process structurally similar amino acids such as threonine, to avoid such errors, it has a 'posttransfer' editing activity that hydrolyzes mischarged Thr-tRNA(Val) in a tRNA-dependent manner.</text>
</comment>
<feature type="short sequence motif" description="'KMSKS' region" evidence="8">
    <location>
        <begin position="596"/>
        <end position="600"/>
    </location>
</feature>
<evidence type="ECO:0000313" key="12">
    <source>
        <dbReference type="EMBL" id="GAA3693623.1"/>
    </source>
</evidence>
<dbReference type="PANTHER" id="PTHR11946">
    <property type="entry name" value="VALYL-TRNA SYNTHETASES"/>
    <property type="match status" value="1"/>
</dbReference>
<keyword evidence="6 8" id="KW-0030">Aminoacyl-tRNA synthetase</keyword>
<reference evidence="13" key="1">
    <citation type="journal article" date="2019" name="Int. J. Syst. Evol. Microbiol.">
        <title>The Global Catalogue of Microorganisms (GCM) 10K type strain sequencing project: providing services to taxonomists for standard genome sequencing and annotation.</title>
        <authorList>
            <consortium name="The Broad Institute Genomics Platform"/>
            <consortium name="The Broad Institute Genome Sequencing Center for Infectious Disease"/>
            <person name="Wu L."/>
            <person name="Ma J."/>
        </authorList>
    </citation>
    <scope>NUCLEOTIDE SEQUENCE [LARGE SCALE GENOMIC DNA]</scope>
    <source>
        <strain evidence="13">JCM 16548</strain>
    </source>
</reference>
<dbReference type="InterPro" id="IPR009080">
    <property type="entry name" value="tRNAsynth_Ia_anticodon-bd"/>
</dbReference>
<evidence type="ECO:0000256" key="6">
    <source>
        <dbReference type="ARBA" id="ARBA00023146"/>
    </source>
</evidence>
<proteinExistence type="inferred from homology"/>
<dbReference type="InterPro" id="IPR001412">
    <property type="entry name" value="aa-tRNA-synth_I_CS"/>
</dbReference>
<sequence length="867" mass="95963">MPATPAAPSLDAPTTGARVVPDKPALEGLEDKWSAAWKADDTYAFVRPAGDPAQARSRVFSIDTPPPTVSGSLHVGHVFSYTHTDLIARYQRMRGQHVFYPIGWDDNGLPTERRVQNYYGVRCDPSVPYDPDFTPPAKPDPKRQLPISRRNFVTLCHELTHIDEKAFADLWQRVGLSVNWGGLYTTISDESVRISQLAFLRNLGRDEAYLSEAPTLWDVTFQTAVAQAELEARDYPGAYHKVAFTRPDGGQAVIETTRPELIAACVALIAHPDDERYADLVGTTVTSPVFGVELPVVTHELAEPDKGSGVVMCCTFGDLTDVTWWRELQLPARVIIGRDGRILRDQPSWIADGDRWAELAGKTTFGAREQMVTWLRESGALLADPTPTQRKANFYEKGDKPLEIVSTRQWYLRNGGRDDALKADLLARGHELAWVPEHMRYRYDNWVGGLNGDWLISRQRFYGVPFPVWYPLDADGEPSYDAPLLPTEAELPIDPSSQVPTGYTESQRGEPGGFMADPDVMDTWATSSLSPQLVCGWERDPELFALTFPMDLAPQSHDIIRTWLFDRVVRAHLEHDSLPWTRAAISGFVMDPDRKKMSKSKGNVVVPTEVLDTYGADAVRWRAARARPGLDSPFDEKEMKVGRRLAMKVLNASKFVLGFAGDAAAADLARVTEPLDRALLAGLERVVVEATAAFDAYDYTGALDVTERFFWAFCDDYLETVKERAYGEGDGADSAQAALAVALRTVLRLLAPIMPYVTEEVWSWWQDGSIHTAAWPTADEVAVDGDALLLDDLATALAAVRGAKSQAKVSMRTEVARAELTGPAEVLDRLKEIETDLRAVGRLTGELQWSAADVPLVVDVQLADAPA</sequence>
<comment type="domain">
    <text evidence="8">ValRS has two distinct active sites: one for aminoacylation and one for editing. The misactivated threonine is translocated from the active site to the editing site.</text>
</comment>
<comment type="catalytic activity">
    <reaction evidence="7 8">
        <text>tRNA(Val) + L-valine + ATP = L-valyl-tRNA(Val) + AMP + diphosphate</text>
        <dbReference type="Rhea" id="RHEA:10704"/>
        <dbReference type="Rhea" id="RHEA-COMP:9672"/>
        <dbReference type="Rhea" id="RHEA-COMP:9708"/>
        <dbReference type="ChEBI" id="CHEBI:30616"/>
        <dbReference type="ChEBI" id="CHEBI:33019"/>
        <dbReference type="ChEBI" id="CHEBI:57762"/>
        <dbReference type="ChEBI" id="CHEBI:78442"/>
        <dbReference type="ChEBI" id="CHEBI:78537"/>
        <dbReference type="ChEBI" id="CHEBI:456215"/>
        <dbReference type="EC" id="6.1.1.9"/>
    </reaction>
</comment>
<dbReference type="InterPro" id="IPR009008">
    <property type="entry name" value="Val/Leu/Ile-tRNA-synth_edit"/>
</dbReference>
<dbReference type="HAMAP" id="MF_02005">
    <property type="entry name" value="Val_tRNA_synth_type2"/>
    <property type="match status" value="1"/>
</dbReference>
<accession>A0ABP7CTJ2</accession>
<feature type="domain" description="Methionyl/Valyl/Leucyl/Isoleucyl-tRNA synthetase anticodon-binding" evidence="11">
    <location>
        <begin position="676"/>
        <end position="815"/>
    </location>
</feature>
<feature type="short sequence motif" description="'HIGH' region" evidence="8">
    <location>
        <begin position="67"/>
        <end position="77"/>
    </location>
</feature>
<dbReference type="InterPro" id="IPR013155">
    <property type="entry name" value="M/V/L/I-tRNA-synth_anticd-bd"/>
</dbReference>
<evidence type="ECO:0000313" key="13">
    <source>
        <dbReference type="Proteomes" id="UP001500051"/>
    </source>
</evidence>
<dbReference type="Gene3D" id="3.40.50.620">
    <property type="entry name" value="HUPs"/>
    <property type="match status" value="2"/>
</dbReference>
<protein>
    <recommendedName>
        <fullName evidence="8">Valine--tRNA ligase</fullName>
        <ecNumber evidence="8">6.1.1.9</ecNumber>
    </recommendedName>
    <alternativeName>
        <fullName evidence="8">Valyl-tRNA synthetase</fullName>
        <shortName evidence="8">ValRS</shortName>
    </alternativeName>
</protein>
<evidence type="ECO:0000259" key="10">
    <source>
        <dbReference type="Pfam" id="PF00133"/>
    </source>
</evidence>
<keyword evidence="4 8" id="KW-0067">ATP-binding</keyword>
<evidence type="ECO:0000256" key="4">
    <source>
        <dbReference type="ARBA" id="ARBA00022840"/>
    </source>
</evidence>
<comment type="subunit">
    <text evidence="8">Monomer.</text>
</comment>
<keyword evidence="3 8" id="KW-0547">Nucleotide-binding</keyword>
<dbReference type="PRINTS" id="PR00986">
    <property type="entry name" value="TRNASYNTHVAL"/>
</dbReference>
<comment type="similarity">
    <text evidence="8">Belongs to the class-I aminoacyl-tRNA synthetase family. ValS type 2 subfamily.</text>
</comment>
<dbReference type="Proteomes" id="UP001500051">
    <property type="component" value="Unassembled WGS sequence"/>
</dbReference>
<evidence type="ECO:0000256" key="3">
    <source>
        <dbReference type="ARBA" id="ARBA00022741"/>
    </source>
</evidence>
<dbReference type="InterPro" id="IPR048044">
    <property type="entry name" value="Valyl-tRNA_ligase_actino"/>
</dbReference>
<dbReference type="Pfam" id="PF00133">
    <property type="entry name" value="tRNA-synt_1"/>
    <property type="match status" value="1"/>
</dbReference>
<comment type="caution">
    <text evidence="12">The sequence shown here is derived from an EMBL/GenBank/DDBJ whole genome shotgun (WGS) entry which is preliminary data.</text>
</comment>
<dbReference type="SUPFAM" id="SSF52374">
    <property type="entry name" value="Nucleotidylyl transferase"/>
    <property type="match status" value="1"/>
</dbReference>
<dbReference type="RefSeq" id="WP_344810844.1">
    <property type="nucleotide sequence ID" value="NZ_BAAAYX010000002.1"/>
</dbReference>
<evidence type="ECO:0000256" key="9">
    <source>
        <dbReference type="SAM" id="MobiDB-lite"/>
    </source>
</evidence>
<dbReference type="InterPro" id="IPR033705">
    <property type="entry name" value="Anticodon_Ia_Val"/>
</dbReference>
<dbReference type="NCBIfam" id="NF009687">
    <property type="entry name" value="PRK13208.1"/>
    <property type="match status" value="1"/>
</dbReference>
<evidence type="ECO:0000256" key="2">
    <source>
        <dbReference type="ARBA" id="ARBA00022598"/>
    </source>
</evidence>
<dbReference type="CDD" id="cd07962">
    <property type="entry name" value="Anticodon_Ia_Val"/>
    <property type="match status" value="1"/>
</dbReference>
<evidence type="ECO:0000256" key="7">
    <source>
        <dbReference type="ARBA" id="ARBA00047552"/>
    </source>
</evidence>
<feature type="region of interest" description="Disordered" evidence="9">
    <location>
        <begin position="1"/>
        <end position="20"/>
    </location>
</feature>
<feature type="domain" description="Aminoacyl-tRNA synthetase class Ia" evidence="10">
    <location>
        <begin position="33"/>
        <end position="627"/>
    </location>
</feature>
<dbReference type="InterPro" id="IPR022874">
    <property type="entry name" value="Valine-tRNA_ligase_type_2"/>
</dbReference>
<gene>
    <name evidence="8 12" type="primary">valS</name>
    <name evidence="12" type="ORF">GCM10022204_06640</name>
</gene>
<dbReference type="SUPFAM" id="SSF50677">
    <property type="entry name" value="ValRS/IleRS/LeuRS editing domain"/>
    <property type="match status" value="1"/>
</dbReference>
<evidence type="ECO:0000256" key="5">
    <source>
        <dbReference type="ARBA" id="ARBA00022917"/>
    </source>
</evidence>
<dbReference type="Pfam" id="PF08264">
    <property type="entry name" value="Anticodon_1"/>
    <property type="match status" value="1"/>
</dbReference>
<dbReference type="PANTHER" id="PTHR11946:SF93">
    <property type="entry name" value="VALINE--TRNA LIGASE, CHLOROPLASTIC_MITOCHONDRIAL 2"/>
    <property type="match status" value="1"/>
</dbReference>
<dbReference type="EC" id="6.1.1.9" evidence="8"/>
<dbReference type="Gene3D" id="1.10.730.10">
    <property type="entry name" value="Isoleucyl-tRNA Synthetase, Domain 1"/>
    <property type="match status" value="1"/>
</dbReference>
<dbReference type="InterPro" id="IPR002300">
    <property type="entry name" value="aa-tRNA-synth_Ia"/>
</dbReference>
<evidence type="ECO:0000259" key="11">
    <source>
        <dbReference type="Pfam" id="PF08264"/>
    </source>
</evidence>
<dbReference type="PROSITE" id="PS00178">
    <property type="entry name" value="AA_TRNA_LIGASE_I"/>
    <property type="match status" value="1"/>
</dbReference>
<keyword evidence="13" id="KW-1185">Reference proteome</keyword>
<dbReference type="InterPro" id="IPR002303">
    <property type="entry name" value="Valyl-tRNA_ligase"/>
</dbReference>